<reference evidence="2" key="1">
    <citation type="journal article" date="2014" name="Int. J. Syst. Evol. Microbiol.">
        <title>Complete genome sequence of Corynebacterium casei LMG S-19264T (=DSM 44701T), isolated from a smear-ripened cheese.</title>
        <authorList>
            <consortium name="US DOE Joint Genome Institute (JGI-PGF)"/>
            <person name="Walter F."/>
            <person name="Albersmeier A."/>
            <person name="Kalinowski J."/>
            <person name="Ruckert C."/>
        </authorList>
    </citation>
    <scope>NUCLEOTIDE SEQUENCE</scope>
    <source>
        <strain evidence="2">VKM B-1606</strain>
    </source>
</reference>
<evidence type="ECO:0000313" key="2">
    <source>
        <dbReference type="EMBL" id="GLK57752.1"/>
    </source>
</evidence>
<feature type="chain" id="PRO_5040718887" description="DUF2380 domain-containing protein" evidence="1">
    <location>
        <begin position="22"/>
        <end position="170"/>
    </location>
</feature>
<dbReference type="EMBL" id="BSFF01000010">
    <property type="protein sequence ID" value="GLK57752.1"/>
    <property type="molecule type" value="Genomic_DNA"/>
</dbReference>
<dbReference type="Proteomes" id="UP000758856">
    <property type="component" value="Unassembled WGS sequence"/>
</dbReference>
<dbReference type="EMBL" id="JAFBCY010000004">
    <property type="protein sequence ID" value="MBM7853035.1"/>
    <property type="molecule type" value="Genomic_DNA"/>
</dbReference>
<keyword evidence="4" id="KW-1185">Reference proteome</keyword>
<dbReference type="Gene3D" id="3.40.50.10610">
    <property type="entry name" value="ABC-type transport auxiliary lipoprotein component"/>
    <property type="match status" value="1"/>
</dbReference>
<proteinExistence type="predicted"/>
<evidence type="ECO:0000313" key="5">
    <source>
        <dbReference type="Proteomes" id="UP001143400"/>
    </source>
</evidence>
<evidence type="ECO:0000313" key="4">
    <source>
        <dbReference type="Proteomes" id="UP000758856"/>
    </source>
</evidence>
<keyword evidence="1" id="KW-0732">Signal</keyword>
<name>A0A9W6IW77_9HYPH</name>
<protein>
    <recommendedName>
        <fullName evidence="6">DUF2380 domain-containing protein</fullName>
    </recommendedName>
</protein>
<comment type="caution">
    <text evidence="2">The sequence shown here is derived from an EMBL/GenBank/DDBJ whole genome shotgun (WGS) entry which is preliminary data.</text>
</comment>
<reference evidence="3 4" key="2">
    <citation type="submission" date="2021-01" db="EMBL/GenBank/DDBJ databases">
        <title>Genomic Encyclopedia of Type Strains, Phase IV (KMG-IV): sequencing the most valuable type-strain genomes for metagenomic binning, comparative biology and taxonomic classification.</title>
        <authorList>
            <person name="Goeker M."/>
        </authorList>
    </citation>
    <scope>NUCLEOTIDE SEQUENCE [LARGE SCALE GENOMIC DNA]</scope>
    <source>
        <strain evidence="3 4">DSM 6130</strain>
    </source>
</reference>
<dbReference type="Proteomes" id="UP001143400">
    <property type="component" value="Unassembled WGS sequence"/>
</dbReference>
<reference evidence="2" key="3">
    <citation type="submission" date="2023-01" db="EMBL/GenBank/DDBJ databases">
        <authorList>
            <person name="Sun Q."/>
            <person name="Evtushenko L."/>
        </authorList>
    </citation>
    <scope>NUCLEOTIDE SEQUENCE</scope>
    <source>
        <strain evidence="2">VKM B-1606</strain>
    </source>
</reference>
<organism evidence="2 5">
    <name type="scientific">Methylopila capsulata</name>
    <dbReference type="NCBI Taxonomy" id="61654"/>
    <lineage>
        <taxon>Bacteria</taxon>
        <taxon>Pseudomonadati</taxon>
        <taxon>Pseudomonadota</taxon>
        <taxon>Alphaproteobacteria</taxon>
        <taxon>Hyphomicrobiales</taxon>
        <taxon>Methylopilaceae</taxon>
        <taxon>Methylopila</taxon>
    </lineage>
</organism>
<dbReference type="RefSeq" id="WP_204951497.1">
    <property type="nucleotide sequence ID" value="NZ_BSFF01000010.1"/>
</dbReference>
<evidence type="ECO:0000313" key="3">
    <source>
        <dbReference type="EMBL" id="MBM7853035.1"/>
    </source>
</evidence>
<evidence type="ECO:0000256" key="1">
    <source>
        <dbReference type="SAM" id="SignalP"/>
    </source>
</evidence>
<dbReference type="AlphaFoldDB" id="A0A9W6IW77"/>
<accession>A0A9W6IW77</accession>
<evidence type="ECO:0008006" key="6">
    <source>
        <dbReference type="Google" id="ProtNLM"/>
    </source>
</evidence>
<sequence length="170" mass="18201">MRTSALLAAALLASSTAVATAAPPKVAAFDFELYDTSTEGDLNGPRADEAQRIAEVTEQIRAFLKAQKLDVVDTAPAKAQVDAQVLRTCGDCPAEIAKSLGADYSLMGYVQKVSNLILNINVEIRDVKTGEVVRKGSVDIRGNNHESWRHGASYLMRNQIFKTPLAPAAG</sequence>
<gene>
    <name evidence="2" type="ORF">GCM10008170_37720</name>
    <name evidence="3" type="ORF">JOD31_003286</name>
</gene>
<feature type="signal peptide" evidence="1">
    <location>
        <begin position="1"/>
        <end position="21"/>
    </location>
</feature>
<dbReference type="InterPro" id="IPR021698">
    <property type="entry name" value="DUF3280"/>
</dbReference>
<dbReference type="Pfam" id="PF11684">
    <property type="entry name" value="DUF3280"/>
    <property type="match status" value="1"/>
</dbReference>